<name>A0A1V8TMK2_9PEZI</name>
<dbReference type="EMBL" id="NAJO01000004">
    <property type="protein sequence ID" value="OQO12609.1"/>
    <property type="molecule type" value="Genomic_DNA"/>
</dbReference>
<feature type="region of interest" description="Disordered" evidence="1">
    <location>
        <begin position="165"/>
        <end position="185"/>
    </location>
</feature>
<gene>
    <name evidence="2" type="ORF">B0A48_02071</name>
</gene>
<evidence type="ECO:0000313" key="3">
    <source>
        <dbReference type="Proteomes" id="UP000192596"/>
    </source>
</evidence>
<dbReference type="InParanoid" id="A0A1V8TMK2"/>
<feature type="region of interest" description="Disordered" evidence="1">
    <location>
        <begin position="108"/>
        <end position="132"/>
    </location>
</feature>
<sequence length="387" mass="42523">MDKGYGGLYRPVGMAKRSQMDALNPWLVAEKAKRREEGVECPDCVAEKKMRRRAGARSDVSETTRSVNEKMVVKVSDAVAQSASPEKPELDVGLTIVMEASKTALTSLSPVARASRPELPRRKSGAAPTTVSTEVKSPMAAIMPDLISYIDHMATKMRVDIGQHKSATAPSAEKRRHKSQSLLQSEDAAPLLTPWTEEHEIIEQDYWELRREACLDSLTQSPISKETLQSVYTNASKSPSRLPGSQPALFDLPSAILRSNDLSPSPIHTPCFDLPVSRTPAIRAPGYGTPSTYYTGPTSLHPTPPIAVRPQKRVGVVDAWPPRGAPKRGQLLSPLSPINVREREQFARQNMRLVRQQAVMDAAETERALRRNVRAKGGLAGPSAWRK</sequence>
<evidence type="ECO:0000313" key="2">
    <source>
        <dbReference type="EMBL" id="OQO12609.1"/>
    </source>
</evidence>
<dbReference type="Proteomes" id="UP000192596">
    <property type="component" value="Unassembled WGS sequence"/>
</dbReference>
<comment type="caution">
    <text evidence="2">The sequence shown here is derived from an EMBL/GenBank/DDBJ whole genome shotgun (WGS) entry which is preliminary data.</text>
</comment>
<evidence type="ECO:0000256" key="1">
    <source>
        <dbReference type="SAM" id="MobiDB-lite"/>
    </source>
</evidence>
<keyword evidence="3" id="KW-1185">Reference proteome</keyword>
<dbReference type="AlphaFoldDB" id="A0A1V8TMK2"/>
<accession>A0A1V8TMK2</accession>
<organism evidence="2 3">
    <name type="scientific">Cryoendolithus antarcticus</name>
    <dbReference type="NCBI Taxonomy" id="1507870"/>
    <lineage>
        <taxon>Eukaryota</taxon>
        <taxon>Fungi</taxon>
        <taxon>Dikarya</taxon>
        <taxon>Ascomycota</taxon>
        <taxon>Pezizomycotina</taxon>
        <taxon>Dothideomycetes</taxon>
        <taxon>Dothideomycetidae</taxon>
        <taxon>Cladosporiales</taxon>
        <taxon>Cladosporiaceae</taxon>
        <taxon>Cryoendolithus</taxon>
    </lineage>
</organism>
<proteinExistence type="predicted"/>
<protein>
    <submittedName>
        <fullName evidence="2">Uncharacterized protein</fullName>
    </submittedName>
</protein>
<reference evidence="3" key="1">
    <citation type="submission" date="2017-03" db="EMBL/GenBank/DDBJ databases">
        <title>Genomes of endolithic fungi from Antarctica.</title>
        <authorList>
            <person name="Coleine C."/>
            <person name="Masonjones S."/>
            <person name="Stajich J.E."/>
        </authorList>
    </citation>
    <scope>NUCLEOTIDE SEQUENCE [LARGE SCALE GENOMIC DNA]</scope>
    <source>
        <strain evidence="3">CCFEE 5527</strain>
    </source>
</reference>